<feature type="signal peptide" evidence="1">
    <location>
        <begin position="1"/>
        <end position="19"/>
    </location>
</feature>
<protein>
    <submittedName>
        <fullName evidence="3">Uncharacterized protein</fullName>
    </submittedName>
</protein>
<evidence type="ECO:0000313" key="5">
    <source>
        <dbReference type="Proteomes" id="UP000520770"/>
    </source>
</evidence>
<feature type="chain" id="PRO_5036404962" evidence="1">
    <location>
        <begin position="20"/>
        <end position="84"/>
    </location>
</feature>
<dbReference type="Proteomes" id="UP000520770">
    <property type="component" value="Unassembled WGS sequence"/>
</dbReference>
<keyword evidence="6" id="KW-1185">Reference proteome</keyword>
<accession>A0A7W6TAG8</accession>
<reference evidence="5 6" key="1">
    <citation type="submission" date="2020-08" db="EMBL/GenBank/DDBJ databases">
        <title>Genomic Encyclopedia of Type Strains, Phase IV (KMG-V): Genome sequencing to study the core and pangenomes of soil and plant-associated prokaryotes.</title>
        <authorList>
            <person name="Whitman W."/>
        </authorList>
    </citation>
    <scope>NUCLEOTIDE SEQUENCE [LARGE SCALE GENOMIC DNA]</scope>
    <source>
        <strain evidence="3 6">SEMIA 444</strain>
        <strain evidence="2 5">SEMIA 448</strain>
        <strain evidence="4 7">SEMIA 452</strain>
    </source>
</reference>
<comment type="caution">
    <text evidence="3">The sequence shown here is derived from an EMBL/GenBank/DDBJ whole genome shotgun (WGS) entry which is preliminary data.</text>
</comment>
<evidence type="ECO:0000313" key="4">
    <source>
        <dbReference type="EMBL" id="MBB4444356.1"/>
    </source>
</evidence>
<dbReference type="Proteomes" id="UP000524535">
    <property type="component" value="Unassembled WGS sequence"/>
</dbReference>
<dbReference type="AlphaFoldDB" id="A0A7W6TAG8"/>
<proteinExistence type="predicted"/>
<name>A0A7W6TAG8_9HYPH</name>
<dbReference type="EMBL" id="JACIHM010000001">
    <property type="protein sequence ID" value="MBB4444356.1"/>
    <property type="molecule type" value="Genomic_DNA"/>
</dbReference>
<sequence length="84" mass="8947">MNRRTVLKAGLVIAATSHAATNAPETPVVPVSVDDFLKAATPAEVARYHTNALLEALSEMRPDLRWAAFTDIDASNVSIQGMVA</sequence>
<organism evidence="3 6">
    <name type="scientific">Aliirhizobium cellulosilyticum</name>
    <dbReference type="NCBI Taxonomy" id="393664"/>
    <lineage>
        <taxon>Bacteria</taxon>
        <taxon>Pseudomonadati</taxon>
        <taxon>Pseudomonadota</taxon>
        <taxon>Alphaproteobacteria</taxon>
        <taxon>Hyphomicrobiales</taxon>
        <taxon>Rhizobiaceae</taxon>
        <taxon>Aliirhizobium</taxon>
    </lineage>
</organism>
<dbReference type="EMBL" id="JACIGY010000001">
    <property type="protein sequence ID" value="MBB4409669.1"/>
    <property type="molecule type" value="Genomic_DNA"/>
</dbReference>
<evidence type="ECO:0000313" key="3">
    <source>
        <dbReference type="EMBL" id="MBB4409669.1"/>
    </source>
</evidence>
<evidence type="ECO:0000256" key="1">
    <source>
        <dbReference type="SAM" id="SignalP"/>
    </source>
</evidence>
<gene>
    <name evidence="3" type="ORF">GGE31_000140</name>
    <name evidence="2" type="ORF">GGE33_001645</name>
    <name evidence="4" type="ORF">GGE35_000138</name>
</gene>
<evidence type="ECO:0000313" key="7">
    <source>
        <dbReference type="Proteomes" id="UP000576087"/>
    </source>
</evidence>
<keyword evidence="1" id="KW-0732">Signal</keyword>
<evidence type="ECO:0000313" key="2">
    <source>
        <dbReference type="EMBL" id="MBB4347937.1"/>
    </source>
</evidence>
<dbReference type="RefSeq" id="WP_183821954.1">
    <property type="nucleotide sequence ID" value="NZ_JACIGW010000001.1"/>
</dbReference>
<dbReference type="Proteomes" id="UP000576087">
    <property type="component" value="Unassembled WGS sequence"/>
</dbReference>
<evidence type="ECO:0000313" key="6">
    <source>
        <dbReference type="Proteomes" id="UP000524535"/>
    </source>
</evidence>
<dbReference type="EMBL" id="JACIGW010000001">
    <property type="protein sequence ID" value="MBB4347937.1"/>
    <property type="molecule type" value="Genomic_DNA"/>
</dbReference>